<dbReference type="OrthoDB" id="10480622at2759"/>
<feature type="compositionally biased region" description="Basic and acidic residues" evidence="1">
    <location>
        <begin position="118"/>
        <end position="165"/>
    </location>
</feature>
<gene>
    <name evidence="2 4" type="ORF">BDZ99DRAFT_473528</name>
</gene>
<dbReference type="EMBL" id="MU003695">
    <property type="protein sequence ID" value="KAF2814472.1"/>
    <property type="molecule type" value="Genomic_DNA"/>
</dbReference>
<organism evidence="2">
    <name type="scientific">Mytilinidion resinicola</name>
    <dbReference type="NCBI Taxonomy" id="574789"/>
    <lineage>
        <taxon>Eukaryota</taxon>
        <taxon>Fungi</taxon>
        <taxon>Dikarya</taxon>
        <taxon>Ascomycota</taxon>
        <taxon>Pezizomycotina</taxon>
        <taxon>Dothideomycetes</taxon>
        <taxon>Pleosporomycetidae</taxon>
        <taxon>Mytilinidiales</taxon>
        <taxon>Mytilinidiaceae</taxon>
        <taxon>Mytilinidion</taxon>
    </lineage>
</organism>
<reference evidence="2 4" key="1">
    <citation type="journal article" date="2020" name="Stud. Mycol.">
        <title>101 Dothideomycetes genomes: a test case for predicting lifestyles and emergence of pathogens.</title>
        <authorList>
            <person name="Haridas S."/>
            <person name="Albert R."/>
            <person name="Binder M."/>
            <person name="Bloem J."/>
            <person name="Labutti K."/>
            <person name="Salamov A."/>
            <person name="Andreopoulos B."/>
            <person name="Baker S."/>
            <person name="Barry K."/>
            <person name="Bills G."/>
            <person name="Bluhm B."/>
            <person name="Cannon C."/>
            <person name="Castanera R."/>
            <person name="Culley D."/>
            <person name="Daum C."/>
            <person name="Ezra D."/>
            <person name="Gonzalez J."/>
            <person name="Henrissat B."/>
            <person name="Kuo A."/>
            <person name="Liang C."/>
            <person name="Lipzen A."/>
            <person name="Lutzoni F."/>
            <person name="Magnuson J."/>
            <person name="Mondo S."/>
            <person name="Nolan M."/>
            <person name="Ohm R."/>
            <person name="Pangilinan J."/>
            <person name="Park H.-J."/>
            <person name="Ramirez L."/>
            <person name="Alfaro M."/>
            <person name="Sun H."/>
            <person name="Tritt A."/>
            <person name="Yoshinaga Y."/>
            <person name="Zwiers L.-H."/>
            <person name="Turgeon B."/>
            <person name="Goodwin S."/>
            <person name="Spatafora J."/>
            <person name="Crous P."/>
            <person name="Grigoriev I."/>
        </authorList>
    </citation>
    <scope>NUCLEOTIDE SEQUENCE</scope>
    <source>
        <strain evidence="2 4">CBS 304.34</strain>
    </source>
</reference>
<dbReference type="AlphaFoldDB" id="A0A6A6YZX9"/>
<reference evidence="4" key="2">
    <citation type="submission" date="2020-04" db="EMBL/GenBank/DDBJ databases">
        <authorList>
            <consortium name="NCBI Genome Project"/>
        </authorList>
    </citation>
    <scope>NUCLEOTIDE SEQUENCE</scope>
    <source>
        <strain evidence="4">CBS 304.34</strain>
    </source>
</reference>
<evidence type="ECO:0000313" key="3">
    <source>
        <dbReference type="Proteomes" id="UP000504636"/>
    </source>
</evidence>
<feature type="compositionally biased region" description="Basic residues" evidence="1">
    <location>
        <begin position="105"/>
        <end position="117"/>
    </location>
</feature>
<dbReference type="Proteomes" id="UP000504636">
    <property type="component" value="Unplaced"/>
</dbReference>
<name>A0A6A6YZX9_9PEZI</name>
<dbReference type="GeneID" id="54462726"/>
<feature type="region of interest" description="Disordered" evidence="1">
    <location>
        <begin position="1"/>
        <end position="240"/>
    </location>
</feature>
<feature type="compositionally biased region" description="Basic and acidic residues" evidence="1">
    <location>
        <begin position="73"/>
        <end position="104"/>
    </location>
</feature>
<accession>A0A6A6YZX9</accession>
<feature type="compositionally biased region" description="Low complexity" evidence="1">
    <location>
        <begin position="15"/>
        <end position="27"/>
    </location>
</feature>
<evidence type="ECO:0000313" key="2">
    <source>
        <dbReference type="EMBL" id="KAF2814472.1"/>
    </source>
</evidence>
<evidence type="ECO:0000313" key="4">
    <source>
        <dbReference type="RefSeq" id="XP_033581436.1"/>
    </source>
</evidence>
<protein>
    <submittedName>
        <fullName evidence="2 4">Uncharacterized protein</fullName>
    </submittedName>
</protein>
<sequence length="388" mass="43388">MSPSTTPTSTPPKPAAATASEASPDSAVAGVKRKTSDSPPDASKVRDAIFAMKPQRVARRNASPPPKRPKIKNGADARHFSRLEQEIEDAKDRKRMDEEDEKKRQERNKKCRERYARKKEEEKRAATKTKIAEKMNGGEKTKGEAGKKRDEKVGETGDEMKDAASRKHCKPSSPIHRSDSPSRRSSKSPSPARKVPAQKPASKTQAIIKRKVPAQNPSSKPQGITKRKATTPKPSSSVQSIAKPFKKTINTKQTWLKVGKPGMSRELLARGFDWATPAYCKTAKGINLVSFILRDDVTPQPKVHEKLREESYLSVSCENLQAKLAERRKDPAAFRKELEDYTVRHSYGDEDWVNYMTSGTDCRRKLARLCAALDWLDAAKELDIESEK</sequence>
<proteinExistence type="predicted"/>
<keyword evidence="3" id="KW-1185">Reference proteome</keyword>
<dbReference type="RefSeq" id="XP_033581436.1">
    <property type="nucleotide sequence ID" value="XM_033721833.1"/>
</dbReference>
<reference evidence="4" key="3">
    <citation type="submission" date="2025-04" db="UniProtKB">
        <authorList>
            <consortium name="RefSeq"/>
        </authorList>
    </citation>
    <scope>IDENTIFICATION</scope>
    <source>
        <strain evidence="4">CBS 304.34</strain>
    </source>
</reference>
<evidence type="ECO:0000256" key="1">
    <source>
        <dbReference type="SAM" id="MobiDB-lite"/>
    </source>
</evidence>